<gene>
    <name evidence="1" type="ORF">FHK82_02360</name>
</gene>
<accession>A0A558DFS8</accession>
<comment type="caution">
    <text evidence="1">The sequence shown here is derived from an EMBL/GenBank/DDBJ whole genome shotgun (WGS) entry which is preliminary data.</text>
</comment>
<name>A0A558DFS8_9GAMM</name>
<dbReference type="EMBL" id="VMRY01000003">
    <property type="protein sequence ID" value="TVT59842.1"/>
    <property type="molecule type" value="Genomic_DNA"/>
</dbReference>
<dbReference type="Proteomes" id="UP000317355">
    <property type="component" value="Unassembled WGS sequence"/>
</dbReference>
<reference evidence="1 2" key="1">
    <citation type="submission" date="2019-07" db="EMBL/GenBank/DDBJ databases">
        <title>The pathways for chlorine oxyanion respiration interact through the shared metabolite chlorate.</title>
        <authorList>
            <person name="Barnum T.P."/>
            <person name="Cheng Y."/>
            <person name="Hill K.A."/>
            <person name="Lucas L.N."/>
            <person name="Carlson H.K."/>
            <person name="Coates J.D."/>
        </authorList>
    </citation>
    <scope>NUCLEOTIDE SEQUENCE [LARGE SCALE GENOMIC DNA]</scope>
    <source>
        <strain evidence="1">BK-3</strain>
    </source>
</reference>
<dbReference type="AlphaFoldDB" id="A0A558DFS8"/>
<sequence length="152" mass="17695">MLNMQPILSFLLIPLLLTGCMSAQSLRDERIETEQALFDSYPPDIQEQVRLGQIDIGYSKDMVRLAWGPPDQIFRRTTRAKQSVVWSYTQLRSYPRLDRMSVPIYYIDSSGRQQFSYHSVWVNRDTQEQFTVARVEFVQGLVTAIEQLNGDQ</sequence>
<protein>
    <submittedName>
        <fullName evidence="1">Uncharacterized protein</fullName>
    </submittedName>
</protein>
<proteinExistence type="predicted"/>
<evidence type="ECO:0000313" key="2">
    <source>
        <dbReference type="Proteomes" id="UP000317355"/>
    </source>
</evidence>
<evidence type="ECO:0000313" key="1">
    <source>
        <dbReference type="EMBL" id="TVT59842.1"/>
    </source>
</evidence>
<organism evidence="1 2">
    <name type="scientific">Sedimenticola thiotaurini</name>
    <dbReference type="NCBI Taxonomy" id="1543721"/>
    <lineage>
        <taxon>Bacteria</taxon>
        <taxon>Pseudomonadati</taxon>
        <taxon>Pseudomonadota</taxon>
        <taxon>Gammaproteobacteria</taxon>
        <taxon>Chromatiales</taxon>
        <taxon>Sedimenticolaceae</taxon>
        <taxon>Sedimenticola</taxon>
    </lineage>
</organism>